<dbReference type="AlphaFoldDB" id="A0A9J6ZMR1"/>
<reference evidence="1" key="2">
    <citation type="submission" date="2022-06" db="EMBL/GenBank/DDBJ databases">
        <title>Xiashengella guii gen. nov. sp. nov., a bacterium isolated form anaerobic digestion tank.</title>
        <authorList>
            <person name="Huang H."/>
        </authorList>
    </citation>
    <scope>NUCLEOTIDE SEQUENCE</scope>
    <source>
        <strain evidence="1">Ai-910</strain>
    </source>
</reference>
<evidence type="ECO:0000313" key="2">
    <source>
        <dbReference type="Proteomes" id="UP001056426"/>
    </source>
</evidence>
<evidence type="ECO:0000313" key="1">
    <source>
        <dbReference type="EMBL" id="URW78799.1"/>
    </source>
</evidence>
<name>A0A9J6ZMR1_9BACT</name>
<dbReference type="RefSeq" id="WP_250722201.1">
    <property type="nucleotide sequence ID" value="NZ_CP098400.1"/>
</dbReference>
<dbReference type="EMBL" id="CP098400">
    <property type="protein sequence ID" value="URW78799.1"/>
    <property type="molecule type" value="Genomic_DNA"/>
</dbReference>
<organism evidence="1 2">
    <name type="scientific">Xiashengella succiniciproducens</name>
    <dbReference type="NCBI Taxonomy" id="2949635"/>
    <lineage>
        <taxon>Bacteria</taxon>
        <taxon>Pseudomonadati</taxon>
        <taxon>Bacteroidota</taxon>
        <taxon>Bacteroidia</taxon>
        <taxon>Marinilabiliales</taxon>
        <taxon>Marinilabiliaceae</taxon>
        <taxon>Xiashengella</taxon>
    </lineage>
</organism>
<dbReference type="NCBIfam" id="NF047593">
    <property type="entry name" value="IS66_ISAeme5_TnpA"/>
    <property type="match status" value="1"/>
</dbReference>
<proteinExistence type="predicted"/>
<accession>A0A9J6ZMR1</accession>
<gene>
    <name evidence="1" type="ORF">M9189_07980</name>
</gene>
<keyword evidence="2" id="KW-1185">Reference proteome</keyword>
<reference evidence="1" key="1">
    <citation type="submission" date="2022-05" db="EMBL/GenBank/DDBJ databases">
        <authorList>
            <person name="Sun X."/>
        </authorList>
    </citation>
    <scope>NUCLEOTIDE SEQUENCE</scope>
    <source>
        <strain evidence="1">Ai-910</strain>
    </source>
</reference>
<dbReference type="Proteomes" id="UP001056426">
    <property type="component" value="Chromosome"/>
</dbReference>
<sequence>MRMTLTTFKQLYKEYQESNLSVRDFCSNQALSPSSFYYWRKQLWNTAQEEPKCFIPLVFDSVSAEHPVRDNQSRVTSSRTDDINSSTAPVELVFPNGTKMVIRENMDLELLRAIVHLYD</sequence>
<protein>
    <submittedName>
        <fullName evidence="1">Transposase</fullName>
    </submittedName>
</protein>
<dbReference type="KEGG" id="alkq:M9189_07980"/>